<keyword evidence="2" id="KW-0963">Cytoplasm</keyword>
<reference evidence="10" key="1">
    <citation type="submission" date="2025-08" db="UniProtKB">
        <authorList>
            <consortium name="Ensembl"/>
        </authorList>
    </citation>
    <scope>IDENTIFICATION</scope>
</reference>
<name>A0A8C9QP70_SPEDA</name>
<keyword evidence="3" id="KW-0969">Cilium</keyword>
<dbReference type="Pfam" id="PF10629">
    <property type="entry name" value="CMI2B-like"/>
    <property type="match status" value="1"/>
</dbReference>
<dbReference type="PANTHER" id="PTHR34924:SF1">
    <property type="entry name" value="PROTEIN FAM166C"/>
    <property type="match status" value="1"/>
</dbReference>
<organism evidence="10 11">
    <name type="scientific">Spermophilus dauricus</name>
    <name type="common">Daurian ground squirrel</name>
    <dbReference type="NCBI Taxonomy" id="99837"/>
    <lineage>
        <taxon>Eukaryota</taxon>
        <taxon>Metazoa</taxon>
        <taxon>Chordata</taxon>
        <taxon>Craniata</taxon>
        <taxon>Vertebrata</taxon>
        <taxon>Euteleostomi</taxon>
        <taxon>Mammalia</taxon>
        <taxon>Eutheria</taxon>
        <taxon>Euarchontoglires</taxon>
        <taxon>Glires</taxon>
        <taxon>Rodentia</taxon>
        <taxon>Sciuromorpha</taxon>
        <taxon>Sciuridae</taxon>
        <taxon>Xerinae</taxon>
        <taxon>Marmotini</taxon>
        <taxon>Spermophilus</taxon>
    </lineage>
</organism>
<evidence type="ECO:0000259" key="9">
    <source>
        <dbReference type="Pfam" id="PF10629"/>
    </source>
</evidence>
<evidence type="ECO:0000313" key="11">
    <source>
        <dbReference type="Proteomes" id="UP000694422"/>
    </source>
</evidence>
<evidence type="ECO:0000313" key="10">
    <source>
        <dbReference type="Ensembl" id="ENSSDAP00000026072.1"/>
    </source>
</evidence>
<reference evidence="10" key="2">
    <citation type="submission" date="2025-09" db="UniProtKB">
        <authorList>
            <consortium name="Ensembl"/>
        </authorList>
    </citation>
    <scope>IDENTIFICATION</scope>
</reference>
<evidence type="ECO:0000256" key="7">
    <source>
        <dbReference type="ARBA" id="ARBA00041160"/>
    </source>
</evidence>
<feature type="domain" description="Ciliary microtubule inner protein 2A-C-like" evidence="9">
    <location>
        <begin position="32"/>
        <end position="88"/>
    </location>
</feature>
<accession>A0A8C9QP70</accession>
<dbReference type="Ensembl" id="ENSSDAT00000029804.1">
    <property type="protein sequence ID" value="ENSSDAP00000026072.1"/>
    <property type="gene ID" value="ENSSDAG00000023660.1"/>
</dbReference>
<comment type="similarity">
    <text evidence="6">Belongs to the CIMIP2 family.</text>
</comment>
<keyword evidence="3" id="KW-0282">Flagellum</keyword>
<comment type="subcellular location">
    <subcellularLocation>
        <location evidence="1">Cytoplasm</location>
        <location evidence="1">Cytoskeleton</location>
        <location evidence="1">Flagellum axoneme</location>
    </subcellularLocation>
</comment>
<evidence type="ECO:0000256" key="5">
    <source>
        <dbReference type="ARBA" id="ARBA00023273"/>
    </source>
</evidence>
<keyword evidence="5" id="KW-0966">Cell projection</keyword>
<dbReference type="GO" id="GO:0015630">
    <property type="term" value="C:microtubule cytoskeleton"/>
    <property type="evidence" value="ECO:0007669"/>
    <property type="project" value="UniProtKB-ARBA"/>
</dbReference>
<evidence type="ECO:0000256" key="2">
    <source>
        <dbReference type="ARBA" id="ARBA00022490"/>
    </source>
</evidence>
<proteinExistence type="inferred from homology"/>
<evidence type="ECO:0000256" key="4">
    <source>
        <dbReference type="ARBA" id="ARBA00023212"/>
    </source>
</evidence>
<dbReference type="GO" id="GO:0005929">
    <property type="term" value="C:cilium"/>
    <property type="evidence" value="ECO:0007669"/>
    <property type="project" value="UniProtKB-ARBA"/>
</dbReference>
<dbReference type="InterPro" id="IPR018902">
    <property type="entry name" value="CMI2A-C-like_dom"/>
</dbReference>
<keyword evidence="11" id="KW-1185">Reference proteome</keyword>
<sequence length="204" mass="24055">MAWAARPLRSSGGLLELFADLHPPLPHCYRRYQGHVPGVDFSFGAPYGTITLKYFQDHRNAAMDKSGSPLSHLPTLFSPNPNLVLIDRWKTWDRSLNLPSYNRFNLDAYRSRELAHFYQLAQQQRKYYLDKTGTVPRVPYFVLPVREQERYPIPTDLPPLSPKKKWYLLRNSPENLRTYQTFPSGKRVSAQERQRRDCYFEYRS</sequence>
<evidence type="ECO:0000256" key="6">
    <source>
        <dbReference type="ARBA" id="ARBA00035661"/>
    </source>
</evidence>
<dbReference type="PANTHER" id="PTHR34924">
    <property type="entry name" value="UPF0573 PROTEIN C2ORF70"/>
    <property type="match status" value="1"/>
</dbReference>
<comment type="subunit">
    <text evidence="8">Microtubule inner protein component of sperm flagellar doublet microtubules.</text>
</comment>
<dbReference type="AlphaFoldDB" id="A0A8C9QP70"/>
<dbReference type="Proteomes" id="UP000694422">
    <property type="component" value="Unplaced"/>
</dbReference>
<protein>
    <recommendedName>
        <fullName evidence="7">Ciliary microtubule inner protein 2C</fullName>
    </recommendedName>
</protein>
<evidence type="ECO:0000256" key="1">
    <source>
        <dbReference type="ARBA" id="ARBA00004611"/>
    </source>
</evidence>
<evidence type="ECO:0000256" key="3">
    <source>
        <dbReference type="ARBA" id="ARBA00022846"/>
    </source>
</evidence>
<keyword evidence="4" id="KW-0206">Cytoskeleton</keyword>
<dbReference type="InterPro" id="IPR052329">
    <property type="entry name" value="CIMIP2C"/>
</dbReference>
<evidence type="ECO:0000256" key="8">
    <source>
        <dbReference type="ARBA" id="ARBA00046435"/>
    </source>
</evidence>